<feature type="domain" description="HEPN" evidence="2">
    <location>
        <begin position="12"/>
        <end position="124"/>
    </location>
</feature>
<dbReference type="InterPro" id="IPR007842">
    <property type="entry name" value="HEPN_dom"/>
</dbReference>
<comment type="similarity">
    <text evidence="1">Belongs to the UPF0332 family.</text>
</comment>
<dbReference type="PANTHER" id="PTHR36565:SF1">
    <property type="entry name" value="UPF0332 PROTEIN TM_1000"/>
    <property type="match status" value="1"/>
</dbReference>
<gene>
    <name evidence="3" type="ORF">MNBD_CHLOROFLEXI01-926</name>
</gene>
<accession>A0A3B0W2S5</accession>
<dbReference type="Gene3D" id="1.20.120.330">
    <property type="entry name" value="Nucleotidyltransferases domain 2"/>
    <property type="match status" value="1"/>
</dbReference>
<evidence type="ECO:0000259" key="2">
    <source>
        <dbReference type="Pfam" id="PF05168"/>
    </source>
</evidence>
<sequence>MKNEELQALISYRLERATESLEEARLMQREEHWNTCTNRLYYAAFYAISALLVQDGYISAKHSGIKALFNQHYVKVGTVTKENGRLYNRLFDLRQEGDYIDFVSLEAEIIEPLVEETVLFVDKLKSLLTLK</sequence>
<protein>
    <recommendedName>
        <fullName evidence="2">HEPN domain-containing protein</fullName>
    </recommendedName>
</protein>
<dbReference type="AlphaFoldDB" id="A0A3B0W2S5"/>
<evidence type="ECO:0000313" key="3">
    <source>
        <dbReference type="EMBL" id="VAW37884.1"/>
    </source>
</evidence>
<proteinExistence type="inferred from homology"/>
<evidence type="ECO:0000256" key="1">
    <source>
        <dbReference type="ARBA" id="ARBA00038248"/>
    </source>
</evidence>
<dbReference type="PANTHER" id="PTHR36565">
    <property type="entry name" value="UPF0332 PROTEIN TM_1000"/>
    <property type="match status" value="1"/>
</dbReference>
<dbReference type="EMBL" id="UOEU01000684">
    <property type="protein sequence ID" value="VAW37884.1"/>
    <property type="molecule type" value="Genomic_DNA"/>
</dbReference>
<dbReference type="Pfam" id="PF05168">
    <property type="entry name" value="HEPN"/>
    <property type="match status" value="1"/>
</dbReference>
<name>A0A3B0W2S5_9ZZZZ</name>
<organism evidence="3">
    <name type="scientific">hydrothermal vent metagenome</name>
    <dbReference type="NCBI Taxonomy" id="652676"/>
    <lineage>
        <taxon>unclassified sequences</taxon>
        <taxon>metagenomes</taxon>
        <taxon>ecological metagenomes</taxon>
    </lineage>
</organism>
<reference evidence="3" key="1">
    <citation type="submission" date="2018-06" db="EMBL/GenBank/DDBJ databases">
        <authorList>
            <person name="Zhirakovskaya E."/>
        </authorList>
    </citation>
    <scope>NUCLEOTIDE SEQUENCE</scope>
</reference>
<dbReference type="InterPro" id="IPR052226">
    <property type="entry name" value="UPF0332_toxin"/>
</dbReference>